<sequence length="69" mass="7935">MYSVLETNLMDRIKGRVDADATVGNETIFTMDEEKKLYDHVTCMAEIGFGYKNYLVQYIGRVFGKSKET</sequence>
<accession>A0A9D4RN48</accession>
<keyword evidence="2" id="KW-1185">Reference proteome</keyword>
<reference evidence="1" key="1">
    <citation type="journal article" date="2019" name="bioRxiv">
        <title>The Genome of the Zebra Mussel, Dreissena polymorpha: A Resource for Invasive Species Research.</title>
        <authorList>
            <person name="McCartney M.A."/>
            <person name="Auch B."/>
            <person name="Kono T."/>
            <person name="Mallez S."/>
            <person name="Zhang Y."/>
            <person name="Obille A."/>
            <person name="Becker A."/>
            <person name="Abrahante J.E."/>
            <person name="Garbe J."/>
            <person name="Badalamenti J.P."/>
            <person name="Herman A."/>
            <person name="Mangelson H."/>
            <person name="Liachko I."/>
            <person name="Sullivan S."/>
            <person name="Sone E.D."/>
            <person name="Koren S."/>
            <person name="Silverstein K.A.T."/>
            <person name="Beckman K.B."/>
            <person name="Gohl D.M."/>
        </authorList>
    </citation>
    <scope>NUCLEOTIDE SEQUENCE</scope>
    <source>
        <strain evidence="1">Duluth1</strain>
        <tissue evidence="1">Whole animal</tissue>
    </source>
</reference>
<protein>
    <submittedName>
        <fullName evidence="1">Uncharacterized protein</fullName>
    </submittedName>
</protein>
<reference evidence="1" key="2">
    <citation type="submission" date="2020-11" db="EMBL/GenBank/DDBJ databases">
        <authorList>
            <person name="McCartney M.A."/>
            <person name="Auch B."/>
            <person name="Kono T."/>
            <person name="Mallez S."/>
            <person name="Becker A."/>
            <person name="Gohl D.M."/>
            <person name="Silverstein K.A.T."/>
            <person name="Koren S."/>
            <person name="Bechman K.B."/>
            <person name="Herman A."/>
            <person name="Abrahante J.E."/>
            <person name="Garbe J."/>
        </authorList>
    </citation>
    <scope>NUCLEOTIDE SEQUENCE</scope>
    <source>
        <strain evidence="1">Duluth1</strain>
        <tissue evidence="1">Whole animal</tissue>
    </source>
</reference>
<organism evidence="1 2">
    <name type="scientific">Dreissena polymorpha</name>
    <name type="common">Zebra mussel</name>
    <name type="synonym">Mytilus polymorpha</name>
    <dbReference type="NCBI Taxonomy" id="45954"/>
    <lineage>
        <taxon>Eukaryota</taxon>
        <taxon>Metazoa</taxon>
        <taxon>Spiralia</taxon>
        <taxon>Lophotrochozoa</taxon>
        <taxon>Mollusca</taxon>
        <taxon>Bivalvia</taxon>
        <taxon>Autobranchia</taxon>
        <taxon>Heteroconchia</taxon>
        <taxon>Euheterodonta</taxon>
        <taxon>Imparidentia</taxon>
        <taxon>Neoheterodontei</taxon>
        <taxon>Myida</taxon>
        <taxon>Dreissenoidea</taxon>
        <taxon>Dreissenidae</taxon>
        <taxon>Dreissena</taxon>
    </lineage>
</organism>
<proteinExistence type="predicted"/>
<evidence type="ECO:0000313" key="1">
    <source>
        <dbReference type="EMBL" id="KAH3872447.1"/>
    </source>
</evidence>
<dbReference type="EMBL" id="JAIWYP010000002">
    <property type="protein sequence ID" value="KAH3872447.1"/>
    <property type="molecule type" value="Genomic_DNA"/>
</dbReference>
<evidence type="ECO:0000313" key="2">
    <source>
        <dbReference type="Proteomes" id="UP000828390"/>
    </source>
</evidence>
<dbReference type="AlphaFoldDB" id="A0A9D4RN48"/>
<comment type="caution">
    <text evidence="1">The sequence shown here is derived from an EMBL/GenBank/DDBJ whole genome shotgun (WGS) entry which is preliminary data.</text>
</comment>
<dbReference type="Proteomes" id="UP000828390">
    <property type="component" value="Unassembled WGS sequence"/>
</dbReference>
<gene>
    <name evidence="1" type="ORF">DPMN_035663</name>
</gene>
<name>A0A9D4RN48_DREPO</name>